<dbReference type="Gene3D" id="3.10.20.30">
    <property type="match status" value="1"/>
</dbReference>
<evidence type="ECO:0000313" key="2">
    <source>
        <dbReference type="EMBL" id="GMA25274.1"/>
    </source>
</evidence>
<gene>
    <name evidence="2" type="ORF">GCM10025864_30330</name>
</gene>
<reference evidence="3" key="1">
    <citation type="journal article" date="2019" name="Int. J. Syst. Evol. Microbiol.">
        <title>The Global Catalogue of Microorganisms (GCM) 10K type strain sequencing project: providing services to taxonomists for standard genome sequencing and annotation.</title>
        <authorList>
            <consortium name="The Broad Institute Genomics Platform"/>
            <consortium name="The Broad Institute Genome Sequencing Center for Infectious Disease"/>
            <person name="Wu L."/>
            <person name="Ma J."/>
        </authorList>
    </citation>
    <scope>NUCLEOTIDE SEQUENCE [LARGE SCALE GENOMIC DNA]</scope>
    <source>
        <strain evidence="3">NBRC 106348</strain>
    </source>
</reference>
<evidence type="ECO:0000256" key="1">
    <source>
        <dbReference type="SAM" id="MobiDB-lite"/>
    </source>
</evidence>
<dbReference type="EMBL" id="BSUK01000001">
    <property type="protein sequence ID" value="GMA25274.1"/>
    <property type="molecule type" value="Genomic_DNA"/>
</dbReference>
<dbReference type="InterPro" id="IPR016155">
    <property type="entry name" value="Mopterin_synth/thiamin_S_b"/>
</dbReference>
<dbReference type="Proteomes" id="UP001157091">
    <property type="component" value="Unassembled WGS sequence"/>
</dbReference>
<proteinExistence type="predicted"/>
<name>A0ABQ6I5P0_9MICO</name>
<keyword evidence="3" id="KW-1185">Reference proteome</keyword>
<evidence type="ECO:0000313" key="3">
    <source>
        <dbReference type="Proteomes" id="UP001157091"/>
    </source>
</evidence>
<evidence type="ECO:0008006" key="4">
    <source>
        <dbReference type="Google" id="ProtNLM"/>
    </source>
</evidence>
<comment type="caution">
    <text evidence="2">The sequence shown here is derived from an EMBL/GenBank/DDBJ whole genome shotgun (WGS) entry which is preliminary data.</text>
</comment>
<dbReference type="InterPro" id="IPR012675">
    <property type="entry name" value="Beta-grasp_dom_sf"/>
</dbReference>
<dbReference type="RefSeq" id="WP_284293928.1">
    <property type="nucleotide sequence ID" value="NZ_BSUK01000001.1"/>
</dbReference>
<accession>A0ABQ6I5P0</accession>
<dbReference type="SUPFAM" id="SSF54285">
    <property type="entry name" value="MoaD/ThiS"/>
    <property type="match status" value="1"/>
</dbReference>
<feature type="region of interest" description="Disordered" evidence="1">
    <location>
        <begin position="95"/>
        <end position="137"/>
    </location>
</feature>
<sequence length="161" mass="16756">MTTTDERISTPTGAGGATTTVRVRAFAAARAALGWSERDVPTGSAATVGDLLADVLADAPDAADVVARCSVLVDGVRADRGAPVPGSAVVDLLPPSRAAERRSSPAVALRQRPPRRARTDAPFRSRTGASPRARRGERWAIPCSAVRELVQDRSVDATSTS</sequence>
<protein>
    <recommendedName>
        <fullName evidence="4">MoaD/ThiS family protein</fullName>
    </recommendedName>
</protein>
<organism evidence="2 3">
    <name type="scientific">Luteimicrobium album</name>
    <dbReference type="NCBI Taxonomy" id="1054550"/>
    <lineage>
        <taxon>Bacteria</taxon>
        <taxon>Bacillati</taxon>
        <taxon>Actinomycetota</taxon>
        <taxon>Actinomycetes</taxon>
        <taxon>Micrococcales</taxon>
        <taxon>Luteimicrobium</taxon>
    </lineage>
</organism>